<accession>A0A4R1HZN8</accession>
<organism evidence="1 2">
    <name type="scientific">Pseudonocardia endophytica</name>
    <dbReference type="NCBI Taxonomy" id="401976"/>
    <lineage>
        <taxon>Bacteria</taxon>
        <taxon>Bacillati</taxon>
        <taxon>Actinomycetota</taxon>
        <taxon>Actinomycetes</taxon>
        <taxon>Pseudonocardiales</taxon>
        <taxon>Pseudonocardiaceae</taxon>
        <taxon>Pseudonocardia</taxon>
    </lineage>
</organism>
<protein>
    <submittedName>
        <fullName evidence="1">Uncharacterized protein</fullName>
    </submittedName>
</protein>
<evidence type="ECO:0000313" key="1">
    <source>
        <dbReference type="EMBL" id="TCK27041.1"/>
    </source>
</evidence>
<dbReference type="Proteomes" id="UP000295560">
    <property type="component" value="Unassembled WGS sequence"/>
</dbReference>
<name>A0A4R1HZN8_PSEEN</name>
<gene>
    <name evidence="1" type="ORF">EV378_2895</name>
</gene>
<sequence>MRRRLSRLVSAVRDFGFGVHAGHAIRHGVPVRGRPGAGGHEHGGPGGGPFLHWVPDRAGGLRLAGDYVPEECARCTHSGSRRL</sequence>
<evidence type="ECO:0000313" key="2">
    <source>
        <dbReference type="Proteomes" id="UP000295560"/>
    </source>
</evidence>
<comment type="caution">
    <text evidence="1">The sequence shown here is derived from an EMBL/GenBank/DDBJ whole genome shotgun (WGS) entry which is preliminary data.</text>
</comment>
<keyword evidence="2" id="KW-1185">Reference proteome</keyword>
<proteinExistence type="predicted"/>
<dbReference type="EMBL" id="SMFZ01000001">
    <property type="protein sequence ID" value="TCK27041.1"/>
    <property type="molecule type" value="Genomic_DNA"/>
</dbReference>
<reference evidence="1 2" key="1">
    <citation type="submission" date="2019-03" db="EMBL/GenBank/DDBJ databases">
        <title>Sequencing the genomes of 1000 actinobacteria strains.</title>
        <authorList>
            <person name="Klenk H.-P."/>
        </authorList>
    </citation>
    <scope>NUCLEOTIDE SEQUENCE [LARGE SCALE GENOMIC DNA]</scope>
    <source>
        <strain evidence="1 2">DSM 44969</strain>
    </source>
</reference>
<dbReference type="AlphaFoldDB" id="A0A4R1HZN8"/>